<keyword evidence="15" id="KW-1185">Reference proteome</keyword>
<dbReference type="InterPro" id="IPR000859">
    <property type="entry name" value="CUB_dom"/>
</dbReference>
<keyword evidence="10" id="KW-0812">Transmembrane</keyword>
<sequence length="853" mass="94993">MDQTVIFFWVLLSASGVKSATTVAKGSYSCGKTFTDPSRSFSPPYYNGGGDVVECLWTIVSYYKIPIVLTLDYFSLDCTREYIQIYDGMVDHSALLGQICDGPSQVFVSRSGLMKVLLHRGSYRAGSGFFAYYDITDLATSPVPELTTAPELTTEPVYTTTLPPETTTTTLPPETTTPFQCGGILSEPYGYIYGPDYPGYGRLVQCAWEIKAPMFYSRVVLQFKTVGWNLNCRTDYIAIYDGGLGSSRQLGRICLPTRHVFISTSDIMTVELYRNSFNAGPSFTAYYYTTPQETTTEHILQETTTEHILQETTTEHIDPTSVTPEATTEATTAAVLSTTGEPTTIVTQSSSTPPVQSTTGEPTIIFTESSSTPPAPSTPIVCGGYLSLPNGSFSGPYYPGNGAIIQCSWEIQVSPDRQIVLQFSYISLDCNKEYIVIFDGYPYDSTILGRTCSGIYLNYTYISTSNTMTILLHRDSYYSGDGFYASYYSIPLRIETTTEPPLNESTAALPTSLAPVPARTLSCSGEYMLARISRDYLGLLGYNASEVSLNTSDPFCTPQITQDYVVFEIPYSGCGTVRKQSNNDTITYSNIIKTLAAGYIITRRKNFQFHIMCEMNAMTVVETMFVAQNSIDITERKLGNYSVALSFYESSSFNISVRSFPYFVYLNQVLYLQATLNSSDPNLVLFLDTCVASPYPGDFRTLTYDLIKNGCVRDPTFLNLSELGFNSSNNQVRFKFNSFKFLYEHNQIYLQCKLVVCKAYDYSSRCYQGCLTRRKRDTDEPQDKVDVVVGPVKLQKETIEDKGQELAKSMNLEKKEALSPLAVTTVLLAAMVFVLSGLLISSKLRRKNYLQIY</sequence>
<dbReference type="InterPro" id="IPR017977">
    <property type="entry name" value="ZP_dom_CS"/>
</dbReference>
<evidence type="ECO:0000256" key="7">
    <source>
        <dbReference type="ARBA" id="ARBA00023157"/>
    </source>
</evidence>
<evidence type="ECO:0000256" key="3">
    <source>
        <dbReference type="ARBA" id="ARBA00022475"/>
    </source>
</evidence>
<dbReference type="GO" id="GO:0005576">
    <property type="term" value="C:extracellular region"/>
    <property type="evidence" value="ECO:0007669"/>
    <property type="project" value="UniProtKB-SubCell"/>
</dbReference>
<evidence type="ECO:0000256" key="10">
    <source>
        <dbReference type="SAM" id="Phobius"/>
    </source>
</evidence>
<feature type="transmembrane region" description="Helical" evidence="10">
    <location>
        <begin position="817"/>
        <end position="840"/>
    </location>
</feature>
<keyword evidence="8" id="KW-0325">Glycoprotein</keyword>
<protein>
    <recommendedName>
        <fullName evidence="16">CUB and zona pellucida like domains 1</fullName>
    </recommendedName>
</protein>
<dbReference type="AlphaFoldDB" id="A0AA35KAW1"/>
<evidence type="ECO:0000259" key="12">
    <source>
        <dbReference type="PROSITE" id="PS01180"/>
    </source>
</evidence>
<evidence type="ECO:0000256" key="11">
    <source>
        <dbReference type="SAM" id="SignalP"/>
    </source>
</evidence>
<evidence type="ECO:0008006" key="16">
    <source>
        <dbReference type="Google" id="ProtNLM"/>
    </source>
</evidence>
<name>A0AA35KAW1_9SAUR</name>
<feature type="domain" description="CUB" evidence="12">
    <location>
        <begin position="382"/>
        <end position="490"/>
    </location>
</feature>
<dbReference type="Pfam" id="PF23344">
    <property type="entry name" value="ZP-N"/>
    <property type="match status" value="1"/>
</dbReference>
<keyword evidence="3" id="KW-1003">Cell membrane</keyword>
<evidence type="ECO:0000313" key="15">
    <source>
        <dbReference type="Proteomes" id="UP001178461"/>
    </source>
</evidence>
<evidence type="ECO:0000256" key="9">
    <source>
        <dbReference type="PROSITE-ProRule" id="PRU00059"/>
    </source>
</evidence>
<dbReference type="InterPro" id="IPR048290">
    <property type="entry name" value="ZP_chr"/>
</dbReference>
<evidence type="ECO:0000256" key="1">
    <source>
        <dbReference type="ARBA" id="ARBA00004236"/>
    </source>
</evidence>
<dbReference type="InterPro" id="IPR042235">
    <property type="entry name" value="ZP-C_dom"/>
</dbReference>
<evidence type="ECO:0000256" key="5">
    <source>
        <dbReference type="ARBA" id="ARBA00022729"/>
    </source>
</evidence>
<dbReference type="PROSITE" id="PS00682">
    <property type="entry name" value="ZP_1"/>
    <property type="match status" value="1"/>
</dbReference>
<dbReference type="FunFam" id="2.60.40.4100:FF:000005">
    <property type="entry name" value="Deleted in malignant brain tumors 1"/>
    <property type="match status" value="1"/>
</dbReference>
<evidence type="ECO:0000313" key="14">
    <source>
        <dbReference type="EMBL" id="CAI5774932.1"/>
    </source>
</evidence>
<dbReference type="Pfam" id="PF00431">
    <property type="entry name" value="CUB"/>
    <property type="match status" value="3"/>
</dbReference>
<dbReference type="EMBL" id="OX395130">
    <property type="protein sequence ID" value="CAI5774932.1"/>
    <property type="molecule type" value="Genomic_DNA"/>
</dbReference>
<keyword evidence="10" id="KW-1133">Transmembrane helix</keyword>
<feature type="domain" description="CUB" evidence="12">
    <location>
        <begin position="30"/>
        <end position="136"/>
    </location>
</feature>
<organism evidence="14 15">
    <name type="scientific">Podarcis lilfordi</name>
    <name type="common">Lilford's wall lizard</name>
    <dbReference type="NCBI Taxonomy" id="74358"/>
    <lineage>
        <taxon>Eukaryota</taxon>
        <taxon>Metazoa</taxon>
        <taxon>Chordata</taxon>
        <taxon>Craniata</taxon>
        <taxon>Vertebrata</taxon>
        <taxon>Euteleostomi</taxon>
        <taxon>Lepidosauria</taxon>
        <taxon>Squamata</taxon>
        <taxon>Bifurcata</taxon>
        <taxon>Unidentata</taxon>
        <taxon>Episquamata</taxon>
        <taxon>Laterata</taxon>
        <taxon>Lacertibaenia</taxon>
        <taxon>Lacertidae</taxon>
        <taxon>Podarcis</taxon>
    </lineage>
</organism>
<dbReference type="InterPro" id="IPR001507">
    <property type="entry name" value="ZP_dom"/>
</dbReference>
<comment type="subcellular location">
    <subcellularLocation>
        <location evidence="1">Cell membrane</location>
    </subcellularLocation>
    <subcellularLocation>
        <location evidence="2">Secreted</location>
    </subcellularLocation>
</comment>
<reference evidence="14" key="1">
    <citation type="submission" date="2022-12" db="EMBL/GenBank/DDBJ databases">
        <authorList>
            <person name="Alioto T."/>
            <person name="Alioto T."/>
            <person name="Gomez Garrido J."/>
        </authorList>
    </citation>
    <scope>NUCLEOTIDE SEQUENCE</scope>
</reference>
<dbReference type="PRINTS" id="PR00023">
    <property type="entry name" value="ZPELLUCIDA"/>
</dbReference>
<dbReference type="Gene3D" id="2.60.120.290">
    <property type="entry name" value="Spermadhesin, CUB domain"/>
    <property type="match status" value="3"/>
</dbReference>
<dbReference type="Gene3D" id="2.60.40.3210">
    <property type="entry name" value="Zona pellucida, ZP-N domain"/>
    <property type="match status" value="1"/>
</dbReference>
<keyword evidence="6 10" id="KW-0472">Membrane</keyword>
<dbReference type="SMART" id="SM00042">
    <property type="entry name" value="CUB"/>
    <property type="match status" value="3"/>
</dbReference>
<feature type="domain" description="CUB" evidence="12">
    <location>
        <begin position="181"/>
        <end position="290"/>
    </location>
</feature>
<dbReference type="SUPFAM" id="SSF49854">
    <property type="entry name" value="Spermadhesin, CUB domain"/>
    <property type="match status" value="3"/>
</dbReference>
<dbReference type="Gene3D" id="2.60.40.4100">
    <property type="entry name" value="Zona pellucida, ZP-C domain"/>
    <property type="match status" value="1"/>
</dbReference>
<accession>A0AA35KAW1</accession>
<evidence type="ECO:0000256" key="8">
    <source>
        <dbReference type="ARBA" id="ARBA00023180"/>
    </source>
</evidence>
<dbReference type="Proteomes" id="UP001178461">
    <property type="component" value="Chromosome 5"/>
</dbReference>
<feature type="chain" id="PRO_5041314598" description="CUB and zona pellucida like domains 1" evidence="11">
    <location>
        <begin position="20"/>
        <end position="853"/>
    </location>
</feature>
<keyword evidence="7" id="KW-1015">Disulfide bond</keyword>
<evidence type="ECO:0000256" key="4">
    <source>
        <dbReference type="ARBA" id="ARBA00022525"/>
    </source>
</evidence>
<dbReference type="Pfam" id="PF00100">
    <property type="entry name" value="Zona_pellucida"/>
    <property type="match status" value="1"/>
</dbReference>
<feature type="signal peptide" evidence="11">
    <location>
        <begin position="1"/>
        <end position="19"/>
    </location>
</feature>
<comment type="caution">
    <text evidence="9">Lacks conserved residue(s) required for the propagation of feature annotation.</text>
</comment>
<proteinExistence type="predicted"/>
<dbReference type="GO" id="GO:0005886">
    <property type="term" value="C:plasma membrane"/>
    <property type="evidence" value="ECO:0007669"/>
    <property type="project" value="UniProtKB-SubCell"/>
</dbReference>
<keyword evidence="5 11" id="KW-0732">Signal</keyword>
<dbReference type="InterPro" id="IPR055356">
    <property type="entry name" value="ZP-N"/>
</dbReference>
<gene>
    <name evidence="14" type="ORF">PODLI_1B037778</name>
</gene>
<feature type="domain" description="ZP" evidence="13">
    <location>
        <begin position="522"/>
        <end position="773"/>
    </location>
</feature>
<evidence type="ECO:0000256" key="2">
    <source>
        <dbReference type="ARBA" id="ARBA00004613"/>
    </source>
</evidence>
<keyword evidence="4" id="KW-0964">Secreted</keyword>
<dbReference type="SMART" id="SM00241">
    <property type="entry name" value="ZP"/>
    <property type="match status" value="1"/>
</dbReference>
<dbReference type="CDD" id="cd00041">
    <property type="entry name" value="CUB"/>
    <property type="match status" value="3"/>
</dbReference>
<evidence type="ECO:0000259" key="13">
    <source>
        <dbReference type="PROSITE" id="PS51034"/>
    </source>
</evidence>
<evidence type="ECO:0000256" key="6">
    <source>
        <dbReference type="ARBA" id="ARBA00023136"/>
    </source>
</evidence>
<dbReference type="InterPro" id="IPR035914">
    <property type="entry name" value="Sperma_CUB_dom_sf"/>
</dbReference>
<dbReference type="InterPro" id="IPR055355">
    <property type="entry name" value="ZP-C"/>
</dbReference>
<dbReference type="PANTHER" id="PTHR14002:SF38">
    <property type="entry name" value="CUB AND ZONA PELLUCIDA-LIKE DOMAIN-CONTAINING PROTEIN 1"/>
    <property type="match status" value="1"/>
</dbReference>
<dbReference type="PANTHER" id="PTHR14002">
    <property type="entry name" value="ENDOGLIN/TGF-BETA RECEPTOR TYPE III"/>
    <property type="match status" value="1"/>
</dbReference>
<dbReference type="PROSITE" id="PS51034">
    <property type="entry name" value="ZP_2"/>
    <property type="match status" value="1"/>
</dbReference>
<dbReference type="PROSITE" id="PS01180">
    <property type="entry name" value="CUB"/>
    <property type="match status" value="3"/>
</dbReference>